<sequence length="342" mass="38292">MYKGYKDGYVFPLEPGQSAPEWLCRCEAKCNGEKKVSRRTWFYHHPQADSRPAIRAVPVHLTTATGSSTTKQARPRSDSDEVAATAPQYIEPMEVDVDSEDRAGEFSPVLPSLAENLFEATDTFTNLDELELLSDDEGLNMDPLPQVDYWHPDLEDASKSDSEQEPYFESEKDLDSNMDLGAASNTGTESLSTTQEQPSSNPSLVLPTLGSSTTAHLPAGVNYTPRPPWRSIAKEDVKIEKLRNSLDFIEKLEGACKANSQMSPEDNERLWNSPQMQLDTSDPAMRQAIKTFIGADTPITIETFNAVRDAAIERHPNDFFPSFYQTQKTLAECLHWSFCRSR</sequence>
<accession>A0AAW0D0L5</accession>
<feature type="compositionally biased region" description="Polar residues" evidence="1">
    <location>
        <begin position="183"/>
        <end position="215"/>
    </location>
</feature>
<proteinExistence type="predicted"/>
<gene>
    <name evidence="2" type="ORF">R3P38DRAFT_183663</name>
</gene>
<feature type="compositionally biased region" description="Basic and acidic residues" evidence="1">
    <location>
        <begin position="150"/>
        <end position="162"/>
    </location>
</feature>
<name>A0AAW0D0L5_9AGAR</name>
<protein>
    <submittedName>
        <fullName evidence="2">Uncharacterized protein</fullName>
    </submittedName>
</protein>
<evidence type="ECO:0000313" key="2">
    <source>
        <dbReference type="EMBL" id="KAK7044940.1"/>
    </source>
</evidence>
<dbReference type="Proteomes" id="UP001362999">
    <property type="component" value="Unassembled WGS sequence"/>
</dbReference>
<evidence type="ECO:0000313" key="3">
    <source>
        <dbReference type="Proteomes" id="UP001362999"/>
    </source>
</evidence>
<evidence type="ECO:0000256" key="1">
    <source>
        <dbReference type="SAM" id="MobiDB-lite"/>
    </source>
</evidence>
<dbReference type="AlphaFoldDB" id="A0AAW0D0L5"/>
<keyword evidence="3" id="KW-1185">Reference proteome</keyword>
<reference evidence="2 3" key="1">
    <citation type="journal article" date="2024" name="J Genomics">
        <title>Draft genome sequencing and assembly of Favolaschia claudopus CIRM-BRFM 2984 isolated from oak limbs.</title>
        <authorList>
            <person name="Navarro D."/>
            <person name="Drula E."/>
            <person name="Chaduli D."/>
            <person name="Cazenave R."/>
            <person name="Ahrendt S."/>
            <person name="Wang J."/>
            <person name="Lipzen A."/>
            <person name="Daum C."/>
            <person name="Barry K."/>
            <person name="Grigoriev I.V."/>
            <person name="Favel A."/>
            <person name="Rosso M.N."/>
            <person name="Martin F."/>
        </authorList>
    </citation>
    <scope>NUCLEOTIDE SEQUENCE [LARGE SCALE GENOMIC DNA]</scope>
    <source>
        <strain evidence="2 3">CIRM-BRFM 2984</strain>
    </source>
</reference>
<organism evidence="2 3">
    <name type="scientific">Favolaschia claudopus</name>
    <dbReference type="NCBI Taxonomy" id="2862362"/>
    <lineage>
        <taxon>Eukaryota</taxon>
        <taxon>Fungi</taxon>
        <taxon>Dikarya</taxon>
        <taxon>Basidiomycota</taxon>
        <taxon>Agaricomycotina</taxon>
        <taxon>Agaricomycetes</taxon>
        <taxon>Agaricomycetidae</taxon>
        <taxon>Agaricales</taxon>
        <taxon>Marasmiineae</taxon>
        <taxon>Mycenaceae</taxon>
        <taxon>Favolaschia</taxon>
    </lineage>
</organism>
<feature type="region of interest" description="Disordered" evidence="1">
    <location>
        <begin position="137"/>
        <end position="222"/>
    </location>
</feature>
<comment type="caution">
    <text evidence="2">The sequence shown here is derived from an EMBL/GenBank/DDBJ whole genome shotgun (WGS) entry which is preliminary data.</text>
</comment>
<dbReference type="EMBL" id="JAWWNJ010000011">
    <property type="protein sequence ID" value="KAK7044940.1"/>
    <property type="molecule type" value="Genomic_DNA"/>
</dbReference>